<sequence>MASSSKKRRSSKSPSRDAASKRVRPTSTTASTHSHQTGSEPKLARAKSVFRGDQDPYFPNKHERATSLPTGDDWAFRVKVISSSTDLNDDVFKKAVQGLVKICFPQGVLEELGIDVVYQHMQEENASEENIARMKDIFRSEMMHRITWMLAEYMDSPARVEAGVQSMIAASAKLHGDKLGNDVLGDIITSLHRLREHVPDDSTGRLANIDVLQAVPSGDETDNMNNIQNSSDEASEEHVPVPKKKNKKRDKNKSRKVPRKPPSEENELDMNIDEPTSRAEHVSQPSTQSLHENRDNKISSKWFWDVNPNGLAAKDVSEHFKKTSDLFAFHALPIAKKKVGPNAKRKAIRYEMESMLADMQDTEYDKWVESHQKLLDGDREMLVRPEPDATFNNRGRSAATPAPIDARRRVENNIQAMGSNSSQGAGYEDRVSMLPQHSTLIKREINADLSAPAGNHQAKAQTDEVAAATTAFRHLSTEERNFRPPVTSIETTGRDDGEDLQVPRMESPTPIVDLLYGDAQIERNDRLGAVQLLMARLCQRVIVDSITIAQYDGTFKLMTSSSLQKELTTCFVSSRGGYSPQRLRIKLEENLIPWICTNAQLFPELRHQAFFFTHIKPTDLVVINKFCDRSLALDKESRPIFKASVTMILHKKGLSPSIKCGRKNQPFQDYLHGIVPNNEPDKLKRHRMDKVLRHLVFVHWDKFPEFRDTRLVKEWEHLTGLKW</sequence>
<dbReference type="EMBL" id="ML976616">
    <property type="protein sequence ID" value="KAF1846032.1"/>
    <property type="molecule type" value="Genomic_DNA"/>
</dbReference>
<name>A0A9P4GI17_9PLEO</name>
<gene>
    <name evidence="2" type="ORF">K460DRAFT_119179</name>
</gene>
<evidence type="ECO:0000313" key="3">
    <source>
        <dbReference type="Proteomes" id="UP000800039"/>
    </source>
</evidence>
<organism evidence="2 3">
    <name type="scientific">Cucurbitaria berberidis CBS 394.84</name>
    <dbReference type="NCBI Taxonomy" id="1168544"/>
    <lineage>
        <taxon>Eukaryota</taxon>
        <taxon>Fungi</taxon>
        <taxon>Dikarya</taxon>
        <taxon>Ascomycota</taxon>
        <taxon>Pezizomycotina</taxon>
        <taxon>Dothideomycetes</taxon>
        <taxon>Pleosporomycetidae</taxon>
        <taxon>Pleosporales</taxon>
        <taxon>Pleosporineae</taxon>
        <taxon>Cucurbitariaceae</taxon>
        <taxon>Cucurbitaria</taxon>
    </lineage>
</organism>
<keyword evidence="3" id="KW-1185">Reference proteome</keyword>
<feature type="compositionally biased region" description="Polar residues" evidence="1">
    <location>
        <begin position="223"/>
        <end position="232"/>
    </location>
</feature>
<accession>A0A9P4GI17</accession>
<dbReference type="Proteomes" id="UP000800039">
    <property type="component" value="Unassembled WGS sequence"/>
</dbReference>
<dbReference type="GeneID" id="63843865"/>
<feature type="compositionally biased region" description="Basic residues" evidence="1">
    <location>
        <begin position="241"/>
        <end position="259"/>
    </location>
</feature>
<feature type="region of interest" description="Disordered" evidence="1">
    <location>
        <begin position="1"/>
        <end position="45"/>
    </location>
</feature>
<protein>
    <submittedName>
        <fullName evidence="2">Uncharacterized protein</fullName>
    </submittedName>
</protein>
<feature type="compositionally biased region" description="Low complexity" evidence="1">
    <location>
        <begin position="26"/>
        <end position="39"/>
    </location>
</feature>
<evidence type="ECO:0000313" key="2">
    <source>
        <dbReference type="EMBL" id="KAF1846032.1"/>
    </source>
</evidence>
<reference evidence="2" key="1">
    <citation type="submission" date="2020-01" db="EMBL/GenBank/DDBJ databases">
        <authorList>
            <consortium name="DOE Joint Genome Institute"/>
            <person name="Haridas S."/>
            <person name="Albert R."/>
            <person name="Binder M."/>
            <person name="Bloem J."/>
            <person name="Labutti K."/>
            <person name="Salamov A."/>
            <person name="Andreopoulos B."/>
            <person name="Baker S.E."/>
            <person name="Barry K."/>
            <person name="Bills G."/>
            <person name="Bluhm B.H."/>
            <person name="Cannon C."/>
            <person name="Castanera R."/>
            <person name="Culley D.E."/>
            <person name="Daum C."/>
            <person name="Ezra D."/>
            <person name="Gonzalez J.B."/>
            <person name="Henrissat B."/>
            <person name="Kuo A."/>
            <person name="Liang C."/>
            <person name="Lipzen A."/>
            <person name="Lutzoni F."/>
            <person name="Magnuson J."/>
            <person name="Mondo S."/>
            <person name="Nolan M."/>
            <person name="Ohm R."/>
            <person name="Pangilinan J."/>
            <person name="Park H.-J."/>
            <person name="Ramirez L."/>
            <person name="Alfaro M."/>
            <person name="Sun H."/>
            <person name="Tritt A."/>
            <person name="Yoshinaga Y."/>
            <person name="Zwiers L.-H."/>
            <person name="Turgeon B.G."/>
            <person name="Goodwin S.B."/>
            <person name="Spatafora J.W."/>
            <person name="Crous P.W."/>
            <person name="Grigoriev I.V."/>
        </authorList>
    </citation>
    <scope>NUCLEOTIDE SEQUENCE</scope>
    <source>
        <strain evidence="2">CBS 394.84</strain>
    </source>
</reference>
<feature type="region of interest" description="Disordered" evidence="1">
    <location>
        <begin position="214"/>
        <end position="294"/>
    </location>
</feature>
<dbReference type="AlphaFoldDB" id="A0A9P4GI17"/>
<dbReference type="RefSeq" id="XP_040788595.1">
    <property type="nucleotide sequence ID" value="XM_040926613.1"/>
</dbReference>
<feature type="region of interest" description="Disordered" evidence="1">
    <location>
        <begin position="485"/>
        <end position="504"/>
    </location>
</feature>
<proteinExistence type="predicted"/>
<feature type="compositionally biased region" description="Basic residues" evidence="1">
    <location>
        <begin position="1"/>
        <end position="11"/>
    </location>
</feature>
<comment type="caution">
    <text evidence="2">The sequence shown here is derived from an EMBL/GenBank/DDBJ whole genome shotgun (WGS) entry which is preliminary data.</text>
</comment>
<dbReference type="OrthoDB" id="3799856at2759"/>
<evidence type="ECO:0000256" key="1">
    <source>
        <dbReference type="SAM" id="MobiDB-lite"/>
    </source>
</evidence>